<keyword evidence="3 9" id="KW-0813">Transport</keyword>
<evidence type="ECO:0000256" key="3">
    <source>
        <dbReference type="ARBA" id="ARBA00022448"/>
    </source>
</evidence>
<evidence type="ECO:0000313" key="13">
    <source>
        <dbReference type="Proteomes" id="UP001151234"/>
    </source>
</evidence>
<evidence type="ECO:0000256" key="5">
    <source>
        <dbReference type="ARBA" id="ARBA00022723"/>
    </source>
</evidence>
<comment type="cofactor">
    <cofactor evidence="1">
        <name>[3Fe-4S] cluster</name>
        <dbReference type="ChEBI" id="CHEBI:21137"/>
    </cofactor>
</comment>
<dbReference type="GO" id="GO:0046872">
    <property type="term" value="F:metal ion binding"/>
    <property type="evidence" value="ECO:0007669"/>
    <property type="project" value="UniProtKB-UniRule"/>
</dbReference>
<comment type="cofactor">
    <cofactor evidence="2 9">
        <name>[4Fe-4S] cluster</name>
        <dbReference type="ChEBI" id="CHEBI:49883"/>
    </cofactor>
</comment>
<keyword evidence="13" id="KW-1185">Reference proteome</keyword>
<dbReference type="EMBL" id="JAPJZI010000001">
    <property type="protein sequence ID" value="MDA5397945.1"/>
    <property type="molecule type" value="Genomic_DNA"/>
</dbReference>
<dbReference type="Gene3D" id="3.30.70.20">
    <property type="match status" value="1"/>
</dbReference>
<name>A0A9X3ZGV5_9HYPH</name>
<protein>
    <recommendedName>
        <fullName evidence="9">Ferredoxin</fullName>
    </recommendedName>
</protein>
<reference evidence="12" key="1">
    <citation type="submission" date="2022-11" db="EMBL/GenBank/DDBJ databases">
        <title>Draft genome sequence of Hoeflea poritis E7-10 and Hoeflea prorocentri PM5-8, separated from scleractinian coral Porites lutea and marine dinoflagellate.</title>
        <authorList>
            <person name="Zhang G."/>
            <person name="Wei Q."/>
            <person name="Cai L."/>
        </authorList>
    </citation>
    <scope>NUCLEOTIDE SEQUENCE</scope>
    <source>
        <strain evidence="12">PM5-8</strain>
    </source>
</reference>
<evidence type="ECO:0000256" key="9">
    <source>
        <dbReference type="RuleBase" id="RU365098"/>
    </source>
</evidence>
<keyword evidence="6 9" id="KW-0249">Electron transport</keyword>
<keyword evidence="8 9" id="KW-0411">Iron-sulfur</keyword>
<comment type="caution">
    <text evidence="12">The sequence shown here is derived from an EMBL/GenBank/DDBJ whole genome shotgun (WGS) entry which is preliminary data.</text>
</comment>
<dbReference type="InterPro" id="IPR017896">
    <property type="entry name" value="4Fe4S_Fe-S-bd"/>
</dbReference>
<gene>
    <name evidence="12" type="ORF">OQ273_05095</name>
</gene>
<dbReference type="PANTHER" id="PTHR42859:SF2">
    <property type="entry name" value="FERREDOXIN"/>
    <property type="match status" value="1"/>
</dbReference>
<evidence type="ECO:0000256" key="1">
    <source>
        <dbReference type="ARBA" id="ARBA00001927"/>
    </source>
</evidence>
<dbReference type="GO" id="GO:0009055">
    <property type="term" value="F:electron transfer activity"/>
    <property type="evidence" value="ECO:0007669"/>
    <property type="project" value="UniProtKB-UniRule"/>
</dbReference>
<accession>A0A9X3ZGV5</accession>
<dbReference type="GO" id="GO:0051539">
    <property type="term" value="F:4 iron, 4 sulfur cluster binding"/>
    <property type="evidence" value="ECO:0007669"/>
    <property type="project" value="UniProtKB-UniRule"/>
</dbReference>
<dbReference type="Pfam" id="PF00037">
    <property type="entry name" value="Fer4"/>
    <property type="match status" value="1"/>
</dbReference>
<evidence type="ECO:0000313" key="12">
    <source>
        <dbReference type="EMBL" id="MDA5397945.1"/>
    </source>
</evidence>
<dbReference type="PROSITE" id="PS51379">
    <property type="entry name" value="4FE4S_FER_2"/>
    <property type="match status" value="1"/>
</dbReference>
<feature type="region of interest" description="Disordered" evidence="10">
    <location>
        <begin position="87"/>
        <end position="120"/>
    </location>
</feature>
<evidence type="ECO:0000256" key="10">
    <source>
        <dbReference type="SAM" id="MobiDB-lite"/>
    </source>
</evidence>
<dbReference type="PROSITE" id="PS00198">
    <property type="entry name" value="4FE4S_FER_1"/>
    <property type="match status" value="1"/>
</dbReference>
<evidence type="ECO:0000256" key="8">
    <source>
        <dbReference type="ARBA" id="ARBA00023014"/>
    </source>
</evidence>
<dbReference type="InterPro" id="IPR050294">
    <property type="entry name" value="RnfB_subfamily"/>
</dbReference>
<evidence type="ECO:0000256" key="2">
    <source>
        <dbReference type="ARBA" id="ARBA00001966"/>
    </source>
</evidence>
<dbReference type="PANTHER" id="PTHR42859">
    <property type="entry name" value="OXIDOREDUCTASE"/>
    <property type="match status" value="1"/>
</dbReference>
<proteinExistence type="predicted"/>
<evidence type="ECO:0000256" key="4">
    <source>
        <dbReference type="ARBA" id="ARBA00022485"/>
    </source>
</evidence>
<evidence type="ECO:0000256" key="7">
    <source>
        <dbReference type="ARBA" id="ARBA00023004"/>
    </source>
</evidence>
<feature type="domain" description="4Fe-4S ferredoxin-type" evidence="11">
    <location>
        <begin position="31"/>
        <end position="60"/>
    </location>
</feature>
<evidence type="ECO:0000256" key="6">
    <source>
        <dbReference type="ARBA" id="ARBA00022982"/>
    </source>
</evidence>
<keyword evidence="4 9" id="KW-0004">4Fe-4S</keyword>
<dbReference type="InterPro" id="IPR000813">
    <property type="entry name" value="7Fe_ferredoxin"/>
</dbReference>
<evidence type="ECO:0000259" key="11">
    <source>
        <dbReference type="PROSITE" id="PS51379"/>
    </source>
</evidence>
<keyword evidence="7 9" id="KW-0408">Iron</keyword>
<organism evidence="12 13">
    <name type="scientific">Hoeflea prorocentri</name>
    <dbReference type="NCBI Taxonomy" id="1922333"/>
    <lineage>
        <taxon>Bacteria</taxon>
        <taxon>Pseudomonadati</taxon>
        <taxon>Pseudomonadota</taxon>
        <taxon>Alphaproteobacteria</taxon>
        <taxon>Hyphomicrobiales</taxon>
        <taxon>Rhizobiaceae</taxon>
        <taxon>Hoeflea</taxon>
    </lineage>
</organism>
<keyword evidence="5 9" id="KW-0479">Metal-binding</keyword>
<dbReference type="SUPFAM" id="SSF54862">
    <property type="entry name" value="4Fe-4S ferredoxins"/>
    <property type="match status" value="1"/>
</dbReference>
<dbReference type="InterPro" id="IPR017900">
    <property type="entry name" value="4Fe4S_Fe_S_CS"/>
</dbReference>
<sequence length="120" mass="13254">MTLIIKSECIDVKDGECTAVCPVDCIYEGARMYYIHPVECIECGLCESVCPVDAIRWDDEVEQKDAVFIDVNREYFEDAVTGLGSPGGWSSSMPADRDHPLVAAAPPNPLAEEQNKESRK</sequence>
<dbReference type="Proteomes" id="UP001151234">
    <property type="component" value="Unassembled WGS sequence"/>
</dbReference>
<dbReference type="AlphaFoldDB" id="A0A9X3ZGV5"/>
<comment type="function">
    <text evidence="9">Ferredoxins are iron-sulfur proteins that transfer electrons in a wide variety of metabolic reactions.</text>
</comment>
<dbReference type="RefSeq" id="WP_267989390.1">
    <property type="nucleotide sequence ID" value="NZ_JAPJZI010000001.1"/>
</dbReference>
<dbReference type="PRINTS" id="PR00354">
    <property type="entry name" value="7FE8SFRDOXIN"/>
</dbReference>